<dbReference type="InterPro" id="IPR006995">
    <property type="entry name" value="ATP_synth_F0_jsu"/>
</dbReference>
<keyword evidence="2" id="KW-0472">Membrane</keyword>
<evidence type="ECO:0000256" key="1">
    <source>
        <dbReference type="SAM" id="MobiDB-lite"/>
    </source>
</evidence>
<evidence type="ECO:0000313" key="4">
    <source>
        <dbReference type="Proteomes" id="UP000222788"/>
    </source>
</evidence>
<comment type="caution">
    <text evidence="3">The sequence shown here is derived from an EMBL/GenBank/DDBJ whole genome shotgun (WGS) entry which is preliminary data.</text>
</comment>
<dbReference type="PANTHER" id="PTHR28060">
    <property type="entry name" value="ATP SYNTHASE SUBUNIT J, MITOCHONDRIAL"/>
    <property type="match status" value="1"/>
</dbReference>
<protein>
    <recommendedName>
        <fullName evidence="5">ATP synthase subunit J, mitochondrial</fullName>
    </recommendedName>
</protein>
<gene>
    <name evidence="3" type="ORF">CFIMG_004281RA</name>
</gene>
<dbReference type="AlphaFoldDB" id="A0A2C5X257"/>
<accession>A0A2C5X257</accession>
<evidence type="ECO:0000256" key="2">
    <source>
        <dbReference type="SAM" id="Phobius"/>
    </source>
</evidence>
<keyword evidence="2" id="KW-1133">Transmembrane helix</keyword>
<dbReference type="Proteomes" id="UP000222788">
    <property type="component" value="Unassembled WGS sequence"/>
</dbReference>
<reference evidence="3 4" key="2">
    <citation type="journal article" date="2013" name="IMA Fungus">
        <title>IMA Genome-F 1: Ceratocystis fimbriata: Draft nuclear genome sequence for the plant pathogen, Ceratocystis fimbriata.</title>
        <authorList>
            <person name="Wilken P.M."/>
            <person name="Steenkamp E.T."/>
            <person name="Wingfield M.J."/>
            <person name="de Beer Z.W."/>
            <person name="Wingfield B.D."/>
        </authorList>
    </citation>
    <scope>NUCLEOTIDE SEQUENCE [LARGE SCALE GENOMIC DNA]</scope>
    <source>
        <strain evidence="3 4">CBS 114723</strain>
    </source>
</reference>
<proteinExistence type="predicted"/>
<evidence type="ECO:0008006" key="5">
    <source>
        <dbReference type="Google" id="ProtNLM"/>
    </source>
</evidence>
<evidence type="ECO:0000313" key="3">
    <source>
        <dbReference type="EMBL" id="PHH52060.1"/>
    </source>
</evidence>
<dbReference type="Pfam" id="PF04911">
    <property type="entry name" value="ATP-synt_J"/>
    <property type="match status" value="1"/>
</dbReference>
<dbReference type="GO" id="GO:0046933">
    <property type="term" value="F:proton-transporting ATP synthase activity, rotational mechanism"/>
    <property type="evidence" value="ECO:0007669"/>
    <property type="project" value="TreeGrafter"/>
</dbReference>
<dbReference type="PANTHER" id="PTHR28060:SF1">
    <property type="entry name" value="ATP SYNTHASE SUBUNIT J, MITOCHONDRIAL"/>
    <property type="match status" value="1"/>
</dbReference>
<dbReference type="GO" id="GO:0045259">
    <property type="term" value="C:proton-transporting ATP synthase complex"/>
    <property type="evidence" value="ECO:0007669"/>
    <property type="project" value="InterPro"/>
</dbReference>
<dbReference type="EMBL" id="APWK03000077">
    <property type="protein sequence ID" value="PHH52060.1"/>
    <property type="molecule type" value="Genomic_DNA"/>
</dbReference>
<keyword evidence="4" id="KW-1185">Reference proteome</keyword>
<dbReference type="OrthoDB" id="5520611at2759"/>
<dbReference type="STRING" id="1035309.A0A2C5X257"/>
<keyword evidence="2" id="KW-0812">Transmembrane</keyword>
<sequence length="64" mass="6831">MSWFGLAPFKKFPGAFAKPMAPFGAAAVIVMLGVNSMQNSMMQGAEWKNDPRNPYNKGGASAAH</sequence>
<feature type="transmembrane region" description="Helical" evidence="2">
    <location>
        <begin position="20"/>
        <end position="37"/>
    </location>
</feature>
<name>A0A2C5X257_9PEZI</name>
<organism evidence="3 4">
    <name type="scientific">Ceratocystis fimbriata CBS 114723</name>
    <dbReference type="NCBI Taxonomy" id="1035309"/>
    <lineage>
        <taxon>Eukaryota</taxon>
        <taxon>Fungi</taxon>
        <taxon>Dikarya</taxon>
        <taxon>Ascomycota</taxon>
        <taxon>Pezizomycotina</taxon>
        <taxon>Sordariomycetes</taxon>
        <taxon>Hypocreomycetidae</taxon>
        <taxon>Microascales</taxon>
        <taxon>Ceratocystidaceae</taxon>
        <taxon>Ceratocystis</taxon>
    </lineage>
</organism>
<feature type="region of interest" description="Disordered" evidence="1">
    <location>
        <begin position="43"/>
        <end position="64"/>
    </location>
</feature>
<reference evidence="3 4" key="1">
    <citation type="journal article" date="2013" name="Fungal Biol.">
        <title>Analysis of microsatellite markers in the genome of the plant pathogen Ceratocystis fimbriata.</title>
        <authorList>
            <person name="Simpson M.C."/>
            <person name="Wilken P.M."/>
            <person name="Coetzee M.P."/>
            <person name="Wingfield M.J."/>
            <person name="Wingfield B.D."/>
        </authorList>
    </citation>
    <scope>NUCLEOTIDE SEQUENCE [LARGE SCALE GENOMIC DNA]</scope>
    <source>
        <strain evidence="3 4">CBS 114723</strain>
    </source>
</reference>